<keyword evidence="3" id="KW-1185">Reference proteome</keyword>
<dbReference type="GeneID" id="18560155"/>
<dbReference type="OrthoDB" id="35412at10239"/>
<organism evidence="2 3">
    <name type="scientific">Aeromonas phage PX29</name>
    <dbReference type="NCBI Taxonomy" id="926067"/>
    <lineage>
        <taxon>Viruses</taxon>
        <taxon>Duplodnaviria</taxon>
        <taxon>Heunggongvirae</taxon>
        <taxon>Uroviricota</taxon>
        <taxon>Caudoviricetes</taxon>
        <taxon>Pantevenvirales</taxon>
        <taxon>Straboviridae</taxon>
        <taxon>Angelvirus</taxon>
        <taxon>Angelvirus px29</taxon>
    </lineage>
</organism>
<dbReference type="Proteomes" id="UP000008726">
    <property type="component" value="Segment"/>
</dbReference>
<reference evidence="2 3" key="1">
    <citation type="journal article" date="2010" name="Virol. J.">
        <title>Genomes of the T4-related bacteriophages as windows on microbial genome evolution.</title>
        <authorList>
            <person name="Petrov V.M."/>
            <person name="Ratnayaka S."/>
            <person name="Nolan J.M."/>
            <person name="Miller E.S."/>
            <person name="Karam J.D."/>
        </authorList>
    </citation>
    <scope>NUCLEOTIDE SEQUENCE [LARGE SCALE GENOMIC DNA]</scope>
</reference>
<sequence length="75" mass="8407">MVNFLKFIKKYCMGANGMIASMLGYIFAIICVSLYNQEIPVLRTCYTIMVLIAGPICGAGYYAKHLLETKYNGRV</sequence>
<feature type="transmembrane region" description="Helical" evidence="1">
    <location>
        <begin position="41"/>
        <end position="63"/>
    </location>
</feature>
<feature type="transmembrane region" description="Helical" evidence="1">
    <location>
        <begin position="12"/>
        <end position="35"/>
    </location>
</feature>
<keyword evidence="1" id="KW-0812">Transmembrane</keyword>
<proteinExistence type="predicted"/>
<name>E5DQG4_9CAUD</name>
<protein>
    <submittedName>
        <fullName evidence="2">Uncharacterized protein</fullName>
    </submittedName>
</protein>
<evidence type="ECO:0000256" key="1">
    <source>
        <dbReference type="SAM" id="Phobius"/>
    </source>
</evidence>
<dbReference type="KEGG" id="vg:18560155"/>
<evidence type="ECO:0000313" key="3">
    <source>
        <dbReference type="Proteomes" id="UP000008726"/>
    </source>
</evidence>
<keyword evidence="1" id="KW-1133">Transmembrane helix</keyword>
<keyword evidence="1" id="KW-0472">Membrane</keyword>
<accession>E5DQG4</accession>
<dbReference type="RefSeq" id="YP_009011660.1">
    <property type="nucleotide sequence ID" value="NC_023688.1"/>
</dbReference>
<dbReference type="EMBL" id="GU396103">
    <property type="protein sequence ID" value="ADQ52950.1"/>
    <property type="molecule type" value="Genomic_DNA"/>
</dbReference>
<gene>
    <name evidence="2" type="ORF">PX29p231</name>
</gene>
<evidence type="ECO:0000313" key="2">
    <source>
        <dbReference type="EMBL" id="ADQ52950.1"/>
    </source>
</evidence>